<protein>
    <submittedName>
        <fullName evidence="2">Uncharacterized protein</fullName>
    </submittedName>
</protein>
<organism evidence="2 3">
    <name type="scientific">Trifolium medium</name>
    <dbReference type="NCBI Taxonomy" id="97028"/>
    <lineage>
        <taxon>Eukaryota</taxon>
        <taxon>Viridiplantae</taxon>
        <taxon>Streptophyta</taxon>
        <taxon>Embryophyta</taxon>
        <taxon>Tracheophyta</taxon>
        <taxon>Spermatophyta</taxon>
        <taxon>Magnoliopsida</taxon>
        <taxon>eudicotyledons</taxon>
        <taxon>Gunneridae</taxon>
        <taxon>Pentapetalae</taxon>
        <taxon>rosids</taxon>
        <taxon>fabids</taxon>
        <taxon>Fabales</taxon>
        <taxon>Fabaceae</taxon>
        <taxon>Papilionoideae</taxon>
        <taxon>50 kb inversion clade</taxon>
        <taxon>NPAAA clade</taxon>
        <taxon>Hologalegina</taxon>
        <taxon>IRL clade</taxon>
        <taxon>Trifolieae</taxon>
        <taxon>Trifolium</taxon>
    </lineage>
</organism>
<accession>A0A392THF2</accession>
<sequence>QSLTGPRAEVSANRKNSSRIHLRGEEATSLLPGSNNRSPNRPAHQVAAWTTRHGGQDAQMVPRAF</sequence>
<feature type="region of interest" description="Disordered" evidence="1">
    <location>
        <begin position="1"/>
        <end position="43"/>
    </location>
</feature>
<dbReference type="Proteomes" id="UP000265520">
    <property type="component" value="Unassembled WGS sequence"/>
</dbReference>
<name>A0A392THF2_9FABA</name>
<dbReference type="EMBL" id="LXQA010583690">
    <property type="protein sequence ID" value="MCI60553.1"/>
    <property type="molecule type" value="Genomic_DNA"/>
</dbReference>
<comment type="caution">
    <text evidence="2">The sequence shown here is derived from an EMBL/GenBank/DDBJ whole genome shotgun (WGS) entry which is preliminary data.</text>
</comment>
<evidence type="ECO:0000313" key="2">
    <source>
        <dbReference type="EMBL" id="MCI60553.1"/>
    </source>
</evidence>
<feature type="non-terminal residue" evidence="2">
    <location>
        <position position="1"/>
    </location>
</feature>
<keyword evidence="3" id="KW-1185">Reference proteome</keyword>
<evidence type="ECO:0000313" key="3">
    <source>
        <dbReference type="Proteomes" id="UP000265520"/>
    </source>
</evidence>
<dbReference type="AlphaFoldDB" id="A0A392THF2"/>
<evidence type="ECO:0000256" key="1">
    <source>
        <dbReference type="SAM" id="MobiDB-lite"/>
    </source>
</evidence>
<proteinExistence type="predicted"/>
<reference evidence="2 3" key="1">
    <citation type="journal article" date="2018" name="Front. Plant Sci.">
        <title>Red Clover (Trifolium pratense) and Zigzag Clover (T. medium) - A Picture of Genomic Similarities and Differences.</title>
        <authorList>
            <person name="Dluhosova J."/>
            <person name="Istvanek J."/>
            <person name="Nedelnik J."/>
            <person name="Repkova J."/>
        </authorList>
    </citation>
    <scope>NUCLEOTIDE SEQUENCE [LARGE SCALE GENOMIC DNA]</scope>
    <source>
        <strain evidence="3">cv. 10/8</strain>
        <tissue evidence="2">Leaf</tissue>
    </source>
</reference>